<accession>A0A0W0VD41</accession>
<reference evidence="1 2" key="1">
    <citation type="submission" date="2015-11" db="EMBL/GenBank/DDBJ databases">
        <title>Genomic analysis of 38 Legionella species identifies large and diverse effector repertoires.</title>
        <authorList>
            <person name="Burstein D."/>
            <person name="Amaro F."/>
            <person name="Zusman T."/>
            <person name="Lifshitz Z."/>
            <person name="Cohen O."/>
            <person name="Gilbert J.A."/>
            <person name="Pupko T."/>
            <person name="Shuman H.A."/>
            <person name="Segal G."/>
        </authorList>
    </citation>
    <scope>NUCLEOTIDE SEQUENCE [LARGE SCALE GENOMIC DNA]</scope>
    <source>
        <strain evidence="1 2">BL-540</strain>
    </source>
</reference>
<dbReference type="OrthoDB" id="5632330at2"/>
<dbReference type="GO" id="GO:0032259">
    <property type="term" value="P:methylation"/>
    <property type="evidence" value="ECO:0007669"/>
    <property type="project" value="UniProtKB-KW"/>
</dbReference>
<dbReference type="SUPFAM" id="SSF53335">
    <property type="entry name" value="S-adenosyl-L-methionine-dependent methyltransferases"/>
    <property type="match status" value="1"/>
</dbReference>
<keyword evidence="1" id="KW-0808">Transferase</keyword>
<comment type="caution">
    <text evidence="1">The sequence shown here is derived from an EMBL/GenBank/DDBJ whole genome shotgun (WGS) entry which is preliminary data.</text>
</comment>
<dbReference type="AlphaFoldDB" id="A0A0W0VD41"/>
<protein>
    <submittedName>
        <fullName evidence="1">Putative Methyltransferase</fullName>
    </submittedName>
</protein>
<dbReference type="Gene3D" id="3.40.50.150">
    <property type="entry name" value="Vaccinia Virus protein VP39"/>
    <property type="match status" value="1"/>
</dbReference>
<evidence type="ECO:0000313" key="2">
    <source>
        <dbReference type="Proteomes" id="UP000055035"/>
    </source>
</evidence>
<evidence type="ECO:0000313" key="1">
    <source>
        <dbReference type="EMBL" id="KTD18008.1"/>
    </source>
</evidence>
<name>A0A0W0VD41_9GAMM</name>
<dbReference type="RefSeq" id="WP_058471708.1">
    <property type="nucleotide sequence ID" value="NZ_CAAAIC010000001.1"/>
</dbReference>
<dbReference type="STRING" id="456.Ljor_2314"/>
<dbReference type="PATRIC" id="fig|456.5.peg.2492"/>
<keyword evidence="2" id="KW-1185">Reference proteome</keyword>
<dbReference type="GO" id="GO:0008168">
    <property type="term" value="F:methyltransferase activity"/>
    <property type="evidence" value="ECO:0007669"/>
    <property type="project" value="UniProtKB-KW"/>
</dbReference>
<organism evidence="1 2">
    <name type="scientific">Legionella jordanis</name>
    <dbReference type="NCBI Taxonomy" id="456"/>
    <lineage>
        <taxon>Bacteria</taxon>
        <taxon>Pseudomonadati</taxon>
        <taxon>Pseudomonadota</taxon>
        <taxon>Gammaproteobacteria</taxon>
        <taxon>Legionellales</taxon>
        <taxon>Legionellaceae</taxon>
        <taxon>Legionella</taxon>
    </lineage>
</organism>
<dbReference type="EMBL" id="LNYJ01000011">
    <property type="protein sequence ID" value="KTD18008.1"/>
    <property type="molecule type" value="Genomic_DNA"/>
</dbReference>
<dbReference type="Proteomes" id="UP000055035">
    <property type="component" value="Unassembled WGS sequence"/>
</dbReference>
<gene>
    <name evidence="1" type="ORF">Ljor_2314</name>
</gene>
<proteinExistence type="predicted"/>
<dbReference type="InterPro" id="IPR029063">
    <property type="entry name" value="SAM-dependent_MTases_sf"/>
</dbReference>
<sequence>MALQSAPEFLIVQKFIKHLEDIYTEEFAEPIIKMTKMTILFEGFYQALPENSRIKSEFLVVRIQRWQQHYGVPSVTFLLSYKLQIEDISSKFQELNSSPIDLRLQKNSYSTADENNNVIINPNCVSEITVPEQKEETGKFLKTYNPFGGFTTAPCDPYSANFIKYAELVAEEGGRVLEIGAAFGVASLQALARGAEVFCNDISPESWGHSPTFTEKDIQF</sequence>
<keyword evidence="1" id="KW-0489">Methyltransferase</keyword>